<sequence length="148" mass="16915">MDKQNNEVIMLQSSNFPANFDLHGDPDRHRNIPYKRQEFRTSINKCGVDNMKLTLETFHHAEAAEKVVEGDIYPPLRVAHYWRPGAPKAGLMMYAKIGGEWEKVGWVREKNRQAVLEMAGGDGVEALTVTLLEKYIKRGYCVLKVEVL</sequence>
<name>C3ZGH2_BRAFL</name>
<reference evidence="1" key="1">
    <citation type="journal article" date="2008" name="Nature">
        <title>The amphioxus genome and the evolution of the chordate karyotype.</title>
        <authorList>
            <consortium name="US DOE Joint Genome Institute (JGI-PGF)"/>
            <person name="Putnam N.H."/>
            <person name="Butts T."/>
            <person name="Ferrier D.E.K."/>
            <person name="Furlong R.F."/>
            <person name="Hellsten U."/>
            <person name="Kawashima T."/>
            <person name="Robinson-Rechavi M."/>
            <person name="Shoguchi E."/>
            <person name="Terry A."/>
            <person name="Yu J.-K."/>
            <person name="Benito-Gutierrez E.L."/>
            <person name="Dubchak I."/>
            <person name="Garcia-Fernandez J."/>
            <person name="Gibson-Brown J.J."/>
            <person name="Grigoriev I.V."/>
            <person name="Horton A.C."/>
            <person name="de Jong P.J."/>
            <person name="Jurka J."/>
            <person name="Kapitonov V.V."/>
            <person name="Kohara Y."/>
            <person name="Kuroki Y."/>
            <person name="Lindquist E."/>
            <person name="Lucas S."/>
            <person name="Osoegawa K."/>
            <person name="Pennacchio L.A."/>
            <person name="Salamov A.A."/>
            <person name="Satou Y."/>
            <person name="Sauka-Spengler T."/>
            <person name="Schmutz J."/>
            <person name="Shin-I T."/>
            <person name="Toyoda A."/>
            <person name="Bronner-Fraser M."/>
            <person name="Fujiyama A."/>
            <person name="Holland L.Z."/>
            <person name="Holland P.W.H."/>
            <person name="Satoh N."/>
            <person name="Rokhsar D.S."/>
        </authorList>
    </citation>
    <scope>NUCLEOTIDE SEQUENCE [LARGE SCALE GENOMIC DNA]</scope>
    <source>
        <strain evidence="1">S238N-H82</strain>
        <tissue evidence="1">Testes</tissue>
    </source>
</reference>
<gene>
    <name evidence="1" type="ORF">BRAFLDRAFT_101228</name>
</gene>
<protein>
    <submittedName>
        <fullName evidence="1">Uncharacterized protein</fullName>
    </submittedName>
</protein>
<dbReference type="InParanoid" id="C3ZGH2"/>
<organism>
    <name type="scientific">Branchiostoma floridae</name>
    <name type="common">Florida lancelet</name>
    <name type="synonym">Amphioxus</name>
    <dbReference type="NCBI Taxonomy" id="7739"/>
    <lineage>
        <taxon>Eukaryota</taxon>
        <taxon>Metazoa</taxon>
        <taxon>Chordata</taxon>
        <taxon>Cephalochordata</taxon>
        <taxon>Leptocardii</taxon>
        <taxon>Amphioxiformes</taxon>
        <taxon>Branchiostomatidae</taxon>
        <taxon>Branchiostoma</taxon>
    </lineage>
</organism>
<evidence type="ECO:0000313" key="1">
    <source>
        <dbReference type="EMBL" id="EEN48353.1"/>
    </source>
</evidence>
<dbReference type="AlphaFoldDB" id="C3ZGH2"/>
<dbReference type="EMBL" id="GG666618">
    <property type="protein sequence ID" value="EEN48353.1"/>
    <property type="molecule type" value="Genomic_DNA"/>
</dbReference>
<accession>C3ZGH2</accession>
<proteinExistence type="predicted"/>